<keyword evidence="12" id="KW-0584">Phenylalanine biosynthesis</keyword>
<dbReference type="PROSITE" id="PS51171">
    <property type="entry name" value="PREPHENATE_DEHYDR_3"/>
    <property type="match status" value="1"/>
</dbReference>
<evidence type="ECO:0000256" key="10">
    <source>
        <dbReference type="ARBA" id="ARBA00022605"/>
    </source>
</evidence>
<organism evidence="23">
    <name type="scientific">Acidithiobacillus sulfuriphilus</name>
    <dbReference type="NCBI Taxonomy" id="1867749"/>
    <lineage>
        <taxon>Bacteria</taxon>
        <taxon>Pseudomonadati</taxon>
        <taxon>Pseudomonadota</taxon>
        <taxon>Acidithiobacillia</taxon>
        <taxon>Acidithiobacillales</taxon>
        <taxon>Acidithiobacillaceae</taxon>
        <taxon>Acidithiobacillus</taxon>
    </lineage>
</organism>
<keyword evidence="9" id="KW-0963">Cytoplasm</keyword>
<dbReference type="InterPro" id="IPR010957">
    <property type="entry name" value="G/b/e-P-prot_chorismate_mutase"/>
</dbReference>
<evidence type="ECO:0000256" key="14">
    <source>
        <dbReference type="ARBA" id="ARBA00023239"/>
    </source>
</evidence>
<evidence type="ECO:0000256" key="15">
    <source>
        <dbReference type="ARBA" id="ARBA00023268"/>
    </source>
</evidence>
<evidence type="ECO:0000256" key="4">
    <source>
        <dbReference type="ARBA" id="ARBA00004741"/>
    </source>
</evidence>
<feature type="domain" description="ACT" evidence="22">
    <location>
        <begin position="279"/>
        <end position="356"/>
    </location>
</feature>
<dbReference type="GO" id="GO:0046417">
    <property type="term" value="P:chorismate metabolic process"/>
    <property type="evidence" value="ECO:0007669"/>
    <property type="project" value="InterPro"/>
</dbReference>
<comment type="pathway">
    <text evidence="5">Metabolic intermediate biosynthesis; prephenate biosynthesis; prephenate from chorismate: step 1/1.</text>
</comment>
<dbReference type="InterPro" id="IPR018528">
    <property type="entry name" value="Preph_deHydtase_CS"/>
</dbReference>
<dbReference type="GO" id="GO:0009094">
    <property type="term" value="P:L-phenylalanine biosynthetic process"/>
    <property type="evidence" value="ECO:0007669"/>
    <property type="project" value="UniProtKB-UniPathway"/>
</dbReference>
<evidence type="ECO:0000256" key="17">
    <source>
        <dbReference type="ARBA" id="ARBA00031520"/>
    </source>
</evidence>
<dbReference type="SUPFAM" id="SSF53850">
    <property type="entry name" value="Periplasmic binding protein-like II"/>
    <property type="match status" value="1"/>
</dbReference>
<keyword evidence="13" id="KW-0413">Isomerase</keyword>
<evidence type="ECO:0000259" key="20">
    <source>
        <dbReference type="PROSITE" id="PS51168"/>
    </source>
</evidence>
<dbReference type="Pfam" id="PF00800">
    <property type="entry name" value="PDT"/>
    <property type="match status" value="1"/>
</dbReference>
<comment type="subcellular location">
    <subcellularLocation>
        <location evidence="3">Cytoplasm</location>
    </subcellularLocation>
</comment>
<dbReference type="UniPathway" id="UPA00121">
    <property type="reaction ID" value="UER00345"/>
</dbReference>
<dbReference type="GO" id="GO:0004106">
    <property type="term" value="F:chorismate mutase activity"/>
    <property type="evidence" value="ECO:0007669"/>
    <property type="project" value="UniProtKB-EC"/>
</dbReference>
<comment type="function">
    <text evidence="2">Catalyzes the Claisen rearrangement of chorismate to prephenate and the decarboxylation/dehydration of prephenate to phenylpyruvate.</text>
</comment>
<dbReference type="UniPathway" id="UPA00120">
    <property type="reaction ID" value="UER00203"/>
</dbReference>
<evidence type="ECO:0000256" key="13">
    <source>
        <dbReference type="ARBA" id="ARBA00023235"/>
    </source>
</evidence>
<feature type="site" description="Essential for prephenate dehydratase activity" evidence="19">
    <location>
        <position position="260"/>
    </location>
</feature>
<dbReference type="Gene3D" id="1.20.59.10">
    <property type="entry name" value="Chorismate mutase"/>
    <property type="match status" value="1"/>
</dbReference>
<dbReference type="InterPro" id="IPR036263">
    <property type="entry name" value="Chorismate_II_sf"/>
</dbReference>
<evidence type="ECO:0000256" key="5">
    <source>
        <dbReference type="ARBA" id="ARBA00004817"/>
    </source>
</evidence>
<dbReference type="FunFam" id="3.30.70.260:FF:000012">
    <property type="entry name" value="Prephenate dehydratase"/>
    <property type="match status" value="1"/>
</dbReference>
<dbReference type="NCBIfam" id="NF008865">
    <property type="entry name" value="PRK11898.1"/>
    <property type="match status" value="1"/>
</dbReference>
<dbReference type="GO" id="GO:0005737">
    <property type="term" value="C:cytoplasm"/>
    <property type="evidence" value="ECO:0007669"/>
    <property type="project" value="UniProtKB-SubCell"/>
</dbReference>
<dbReference type="PIRSF" id="PIRSF001500">
    <property type="entry name" value="Chor_mut_pdt_Ppr"/>
    <property type="match status" value="1"/>
</dbReference>
<dbReference type="InterPro" id="IPR008242">
    <property type="entry name" value="Chor_mutase/pphenate_deHydtase"/>
</dbReference>
<dbReference type="Gene3D" id="3.30.70.260">
    <property type="match status" value="1"/>
</dbReference>
<evidence type="ECO:0000256" key="6">
    <source>
        <dbReference type="ARBA" id="ARBA00012404"/>
    </source>
</evidence>
<proteinExistence type="predicted"/>
<sequence>MKATGDLAALRTAIDALDSDLMRLLSQRAGLALEVGKVKRAAGDTQFYRPEREAAILRRIMAENPGPLAKDTVAFLFREIISACLALESPLRVAYLGPAGTFSQMAAQKHFGTAVELQPGANIAEIFRLVDGGQAHFGVVPVENSSEGSVNQTLDLLLDYPLRICGEVQLRVVHNLVSSGAPLVALQRIHVHYQTRAQCREWLADHLPGVELVDAPSNAVAAQRAAADPASGAISTHIAAELHGLQTLAAGIEDNPENTTRFLVIGSMETQPSGADKTSLVVAGPNRPGSLHALLSPLAAAGISLTRIESRPARSAIWEYVFYLDLQGHCQDAPIAAALRELADRASFYRCLGAYPKAVY</sequence>
<evidence type="ECO:0000256" key="7">
    <source>
        <dbReference type="ARBA" id="ARBA00013147"/>
    </source>
</evidence>
<dbReference type="PROSITE" id="PS51168">
    <property type="entry name" value="CHORISMATE_MUT_2"/>
    <property type="match status" value="1"/>
</dbReference>
<dbReference type="OrthoDB" id="9802281at2"/>
<protein>
    <recommendedName>
        <fullName evidence="8">Bifunctional chorismate mutase/prephenate dehydratase</fullName>
        <ecNumber evidence="7">4.2.1.51</ecNumber>
        <ecNumber evidence="6">5.4.99.5</ecNumber>
    </recommendedName>
    <alternativeName>
        <fullName evidence="17">Chorismate mutase-prephenate dehydratase</fullName>
    </alternativeName>
    <alternativeName>
        <fullName evidence="16">p-protein</fullName>
    </alternativeName>
</protein>
<dbReference type="InterPro" id="IPR045865">
    <property type="entry name" value="ACT-like_dom_sf"/>
</dbReference>
<dbReference type="PANTHER" id="PTHR21022">
    <property type="entry name" value="PREPHENATE DEHYDRATASE P PROTEIN"/>
    <property type="match status" value="1"/>
</dbReference>
<dbReference type="CDD" id="cd04905">
    <property type="entry name" value="ACT_CM-PDT"/>
    <property type="match status" value="1"/>
</dbReference>
<dbReference type="PROSITE" id="PS51671">
    <property type="entry name" value="ACT"/>
    <property type="match status" value="1"/>
</dbReference>
<comment type="catalytic activity">
    <reaction evidence="1">
        <text>chorismate = prephenate</text>
        <dbReference type="Rhea" id="RHEA:13897"/>
        <dbReference type="ChEBI" id="CHEBI:29748"/>
        <dbReference type="ChEBI" id="CHEBI:29934"/>
        <dbReference type="EC" id="5.4.99.5"/>
    </reaction>
</comment>
<dbReference type="Gene3D" id="3.40.190.10">
    <property type="entry name" value="Periplasmic binding protein-like II"/>
    <property type="match status" value="2"/>
</dbReference>
<evidence type="ECO:0000256" key="11">
    <source>
        <dbReference type="ARBA" id="ARBA00023141"/>
    </source>
</evidence>
<dbReference type="InterPro" id="IPR002701">
    <property type="entry name" value="CM_II_prokaryot"/>
</dbReference>
<dbReference type="FunFam" id="3.40.190.10:FF:000029">
    <property type="entry name" value="Chorismate mutase/Prephenate dehydratase"/>
    <property type="match status" value="1"/>
</dbReference>
<dbReference type="EC" id="4.2.1.51" evidence="7"/>
<accession>A0A3M8QSY1</accession>
<dbReference type="SUPFAM" id="SSF55021">
    <property type="entry name" value="ACT-like"/>
    <property type="match status" value="1"/>
</dbReference>
<dbReference type="EC" id="5.4.99.5" evidence="6"/>
<evidence type="ECO:0000256" key="1">
    <source>
        <dbReference type="ARBA" id="ARBA00000824"/>
    </source>
</evidence>
<evidence type="ECO:0000256" key="9">
    <source>
        <dbReference type="ARBA" id="ARBA00022490"/>
    </source>
</evidence>
<reference evidence="23" key="1">
    <citation type="submission" date="2018-10" db="EMBL/GenBank/DDBJ databases">
        <title>Acidithiobacillus sulfuriphilus sp. nov.: an extremely acidophilic sulfur-oxidizing chemolithotroph isolated from a neutral pH environment.</title>
        <authorList>
            <person name="Falagan C."/>
            <person name="Moya-Beltran A."/>
            <person name="Quatrini R."/>
            <person name="Johnson D.B."/>
        </authorList>
    </citation>
    <scope>NUCLEOTIDE SEQUENCE [LARGE SCALE GENOMIC DNA]</scope>
    <source>
        <strain evidence="23">CJ-2</strain>
    </source>
</reference>
<dbReference type="PROSITE" id="PS00858">
    <property type="entry name" value="PREPHENATE_DEHYDR_2"/>
    <property type="match status" value="1"/>
</dbReference>
<dbReference type="InterPro" id="IPR036979">
    <property type="entry name" value="CM_dom_sf"/>
</dbReference>
<dbReference type="InterPro" id="IPR002912">
    <property type="entry name" value="ACT_dom"/>
</dbReference>
<comment type="catalytic activity">
    <reaction evidence="18">
        <text>prephenate + H(+) = 3-phenylpyruvate + CO2 + H2O</text>
        <dbReference type="Rhea" id="RHEA:21648"/>
        <dbReference type="ChEBI" id="CHEBI:15377"/>
        <dbReference type="ChEBI" id="CHEBI:15378"/>
        <dbReference type="ChEBI" id="CHEBI:16526"/>
        <dbReference type="ChEBI" id="CHEBI:18005"/>
        <dbReference type="ChEBI" id="CHEBI:29934"/>
        <dbReference type="EC" id="4.2.1.51"/>
    </reaction>
</comment>
<feature type="domain" description="Prephenate dehydratase" evidence="21">
    <location>
        <begin position="92"/>
        <end position="267"/>
    </location>
</feature>
<gene>
    <name evidence="23" type="primary">pheA</name>
    <name evidence="23" type="ORF">EC580_11465</name>
</gene>
<evidence type="ECO:0000256" key="19">
    <source>
        <dbReference type="PIRSR" id="PIRSR001500-2"/>
    </source>
</evidence>
<dbReference type="SUPFAM" id="SSF48600">
    <property type="entry name" value="Chorismate mutase II"/>
    <property type="match status" value="1"/>
</dbReference>
<feature type="domain" description="Chorismate mutase" evidence="20">
    <location>
        <begin position="1"/>
        <end position="92"/>
    </location>
</feature>
<evidence type="ECO:0000259" key="22">
    <source>
        <dbReference type="PROSITE" id="PS51671"/>
    </source>
</evidence>
<evidence type="ECO:0000259" key="21">
    <source>
        <dbReference type="PROSITE" id="PS51171"/>
    </source>
</evidence>
<keyword evidence="14 23" id="KW-0456">Lyase</keyword>
<evidence type="ECO:0000313" key="23">
    <source>
        <dbReference type="EMBL" id="RNF59403.1"/>
    </source>
</evidence>
<dbReference type="AlphaFoldDB" id="A0A3M8QSY1"/>
<dbReference type="SMART" id="SM00830">
    <property type="entry name" value="CM_2"/>
    <property type="match status" value="1"/>
</dbReference>
<comment type="caution">
    <text evidence="23">The sequence shown here is derived from an EMBL/GenBank/DDBJ whole genome shotgun (WGS) entry which is preliminary data.</text>
</comment>
<dbReference type="EMBL" id="RIZI01000186">
    <property type="protein sequence ID" value="RNF59403.1"/>
    <property type="molecule type" value="Genomic_DNA"/>
</dbReference>
<evidence type="ECO:0000256" key="8">
    <source>
        <dbReference type="ARBA" id="ARBA00014401"/>
    </source>
</evidence>
<dbReference type="Pfam" id="PF01842">
    <property type="entry name" value="ACT"/>
    <property type="match status" value="1"/>
</dbReference>
<dbReference type="Pfam" id="PF01817">
    <property type="entry name" value="CM_2"/>
    <property type="match status" value="1"/>
</dbReference>
<comment type="pathway">
    <text evidence="4">Amino-acid biosynthesis; L-phenylalanine biosynthesis; phenylpyruvate from prephenate: step 1/1.</text>
</comment>
<keyword evidence="10" id="KW-0028">Amino-acid biosynthesis</keyword>
<dbReference type="RefSeq" id="WP_123105170.1">
    <property type="nucleotide sequence ID" value="NZ_CP127527.1"/>
</dbReference>
<evidence type="ECO:0000256" key="16">
    <source>
        <dbReference type="ARBA" id="ARBA00031175"/>
    </source>
</evidence>
<keyword evidence="11" id="KW-0057">Aromatic amino acid biosynthesis</keyword>
<dbReference type="NCBIfam" id="TIGR01807">
    <property type="entry name" value="CM_P2"/>
    <property type="match status" value="1"/>
</dbReference>
<evidence type="ECO:0000256" key="2">
    <source>
        <dbReference type="ARBA" id="ARBA00002364"/>
    </source>
</evidence>
<dbReference type="GO" id="GO:0004664">
    <property type="term" value="F:prephenate dehydratase activity"/>
    <property type="evidence" value="ECO:0007669"/>
    <property type="project" value="UniProtKB-EC"/>
</dbReference>
<dbReference type="PANTHER" id="PTHR21022:SF19">
    <property type="entry name" value="PREPHENATE DEHYDRATASE-RELATED"/>
    <property type="match status" value="1"/>
</dbReference>
<dbReference type="CDD" id="cd13630">
    <property type="entry name" value="PBP2_PDT_1"/>
    <property type="match status" value="1"/>
</dbReference>
<dbReference type="InterPro" id="IPR001086">
    <property type="entry name" value="Preph_deHydtase"/>
</dbReference>
<keyword evidence="15" id="KW-0511">Multifunctional enzyme</keyword>
<evidence type="ECO:0000256" key="12">
    <source>
        <dbReference type="ARBA" id="ARBA00023222"/>
    </source>
</evidence>
<evidence type="ECO:0000256" key="3">
    <source>
        <dbReference type="ARBA" id="ARBA00004496"/>
    </source>
</evidence>
<evidence type="ECO:0000256" key="18">
    <source>
        <dbReference type="ARBA" id="ARBA00047848"/>
    </source>
</evidence>
<name>A0A3M8QSY1_9PROT</name>